<accession>A0A558BS61</accession>
<dbReference type="EMBL" id="VMRJ01000004">
    <property type="protein sequence ID" value="TVT39366.1"/>
    <property type="molecule type" value="Genomic_DNA"/>
</dbReference>
<keyword evidence="1" id="KW-0472">Membrane</keyword>
<feature type="transmembrane region" description="Helical" evidence="1">
    <location>
        <begin position="7"/>
        <end position="24"/>
    </location>
</feature>
<dbReference type="GO" id="GO:0000270">
    <property type="term" value="P:peptidoglycan metabolic process"/>
    <property type="evidence" value="ECO:0007669"/>
    <property type="project" value="TreeGrafter"/>
</dbReference>
<dbReference type="PANTHER" id="PTHR30336">
    <property type="entry name" value="INNER MEMBRANE PROTEIN, PROBABLE PERMEASE"/>
    <property type="match status" value="1"/>
</dbReference>
<keyword evidence="1" id="KW-1133">Transmembrane helix</keyword>
<proteinExistence type="predicted"/>
<evidence type="ECO:0000259" key="2">
    <source>
        <dbReference type="Pfam" id="PF02698"/>
    </source>
</evidence>
<dbReference type="InterPro" id="IPR003848">
    <property type="entry name" value="DUF218"/>
</dbReference>
<feature type="domain" description="DUF218" evidence="2">
    <location>
        <begin position="95"/>
        <end position="263"/>
    </location>
</feature>
<dbReference type="Gene3D" id="3.40.50.620">
    <property type="entry name" value="HUPs"/>
    <property type="match status" value="1"/>
</dbReference>
<dbReference type="GO" id="GO:0043164">
    <property type="term" value="P:Gram-negative-bacterium-type cell wall biogenesis"/>
    <property type="evidence" value="ECO:0007669"/>
    <property type="project" value="TreeGrafter"/>
</dbReference>
<dbReference type="AlphaFoldDB" id="A0A558BS61"/>
<dbReference type="InterPro" id="IPR014729">
    <property type="entry name" value="Rossmann-like_a/b/a_fold"/>
</dbReference>
<dbReference type="CDD" id="cd06259">
    <property type="entry name" value="YdcF-like"/>
    <property type="match status" value="1"/>
</dbReference>
<sequence>MLCERGMTIFMAIWLRLSLFFILSKTLDFVLLPAVWLVALLLGALVAQPWGQAQRRWLRAAGLLVLLGTNNALVNEALLAWEKPPVALRAVAPADAVVVLTGVTAISKSPHDRVYLQHGADRVIDALWLYRSGRARRIIISGGSGAVLSVANTEAKDLATVLRLAAVPKEDILLEERSRNTRENAKFTKELLSKHPAIKSLVLVTSGFHQRRALACFAKVGLYPQSFPADFYTTDRSWTPDYWLVPDIGALGRWSLLLHEMAGYAVYKVAGYC</sequence>
<gene>
    <name evidence="3" type="ORF">FNT36_17070</name>
</gene>
<feature type="transmembrane region" description="Helical" evidence="1">
    <location>
        <begin position="30"/>
        <end position="50"/>
    </location>
</feature>
<comment type="caution">
    <text evidence="3">The sequence shown here is derived from an EMBL/GenBank/DDBJ whole genome shotgun (WGS) entry which is preliminary data.</text>
</comment>
<organism evidence="3 4">
    <name type="scientific">Hymenobacter setariae</name>
    <dbReference type="NCBI Taxonomy" id="2594794"/>
    <lineage>
        <taxon>Bacteria</taxon>
        <taxon>Pseudomonadati</taxon>
        <taxon>Bacteroidota</taxon>
        <taxon>Cytophagia</taxon>
        <taxon>Cytophagales</taxon>
        <taxon>Hymenobacteraceae</taxon>
        <taxon>Hymenobacter</taxon>
    </lineage>
</organism>
<dbReference type="OrthoDB" id="9782395at2"/>
<keyword evidence="4" id="KW-1185">Reference proteome</keyword>
<keyword evidence="1" id="KW-0812">Transmembrane</keyword>
<dbReference type="GO" id="GO:0005886">
    <property type="term" value="C:plasma membrane"/>
    <property type="evidence" value="ECO:0007669"/>
    <property type="project" value="TreeGrafter"/>
</dbReference>
<evidence type="ECO:0000313" key="4">
    <source>
        <dbReference type="Proteomes" id="UP000317624"/>
    </source>
</evidence>
<name>A0A558BS61_9BACT</name>
<reference evidence="3 4" key="1">
    <citation type="submission" date="2019-07" db="EMBL/GenBank/DDBJ databases">
        <title>Hymenobacter sp. straun FUR1 Genome sequencing and assembly.</title>
        <authorList>
            <person name="Chhetri G."/>
        </authorList>
    </citation>
    <scope>NUCLEOTIDE SEQUENCE [LARGE SCALE GENOMIC DNA]</scope>
    <source>
        <strain evidence="3 4">Fur1</strain>
    </source>
</reference>
<dbReference type="InterPro" id="IPR051599">
    <property type="entry name" value="Cell_Envelope_Assoc"/>
</dbReference>
<evidence type="ECO:0000256" key="1">
    <source>
        <dbReference type="SAM" id="Phobius"/>
    </source>
</evidence>
<dbReference type="PANTHER" id="PTHR30336:SF4">
    <property type="entry name" value="ENVELOPE BIOGENESIS FACTOR ELYC"/>
    <property type="match status" value="1"/>
</dbReference>
<dbReference type="Proteomes" id="UP000317624">
    <property type="component" value="Unassembled WGS sequence"/>
</dbReference>
<dbReference type="Pfam" id="PF02698">
    <property type="entry name" value="DUF218"/>
    <property type="match status" value="1"/>
</dbReference>
<protein>
    <submittedName>
        <fullName evidence="3">YdcF family protein</fullName>
    </submittedName>
</protein>
<evidence type="ECO:0000313" key="3">
    <source>
        <dbReference type="EMBL" id="TVT39366.1"/>
    </source>
</evidence>